<organism evidence="1">
    <name type="scientific">Rhizophora mucronata</name>
    <name type="common">Asiatic mangrove</name>
    <dbReference type="NCBI Taxonomy" id="61149"/>
    <lineage>
        <taxon>Eukaryota</taxon>
        <taxon>Viridiplantae</taxon>
        <taxon>Streptophyta</taxon>
        <taxon>Embryophyta</taxon>
        <taxon>Tracheophyta</taxon>
        <taxon>Spermatophyta</taxon>
        <taxon>Magnoliopsida</taxon>
        <taxon>eudicotyledons</taxon>
        <taxon>Gunneridae</taxon>
        <taxon>Pentapetalae</taxon>
        <taxon>rosids</taxon>
        <taxon>fabids</taxon>
        <taxon>Malpighiales</taxon>
        <taxon>Rhizophoraceae</taxon>
        <taxon>Rhizophora</taxon>
    </lineage>
</organism>
<reference evidence="1" key="1">
    <citation type="submission" date="2018-02" db="EMBL/GenBank/DDBJ databases">
        <title>Rhizophora mucronata_Transcriptome.</title>
        <authorList>
            <person name="Meera S.P."/>
            <person name="Sreeshan A."/>
            <person name="Augustine A."/>
        </authorList>
    </citation>
    <scope>NUCLEOTIDE SEQUENCE</scope>
    <source>
        <tissue evidence="1">Leaf</tissue>
    </source>
</reference>
<accession>A0A2P2QK66</accession>
<sequence length="42" mass="4766">MFDISPLLLPLRATILSVSKPQHHYLSRGNYLIYLKAPLIGD</sequence>
<dbReference type="AlphaFoldDB" id="A0A2P2QK66"/>
<protein>
    <submittedName>
        <fullName evidence="1">Uncharacterized protein</fullName>
    </submittedName>
</protein>
<proteinExistence type="predicted"/>
<dbReference type="EMBL" id="GGEC01086793">
    <property type="protein sequence ID" value="MBX67277.1"/>
    <property type="molecule type" value="Transcribed_RNA"/>
</dbReference>
<name>A0A2P2QK66_RHIMU</name>
<evidence type="ECO:0000313" key="1">
    <source>
        <dbReference type="EMBL" id="MBX67277.1"/>
    </source>
</evidence>